<feature type="transmembrane region" description="Helical" evidence="6">
    <location>
        <begin position="190"/>
        <end position="210"/>
    </location>
</feature>
<sequence>MSDKNVIPAHLALFGANLIYGLNYILAKDVMPNFVGPSGFIFLRVGGALLLFWLFASLFKTGEKVDKKDFPRLIICALFGVAGNQLLFFEGLNITTPINASIIMVSNPILVLIMASIILKNAIKPKKVLGIGLGITGAVLLILFRSRGGELTFSSETAFGDLLVFLNAACFGIYLVLVKPLMEKYKPITVVKWAFLLGFLFVVPFGFGQFTEINWSELPTKIYLEILYVVVGTTFLAYLFNNFALKRVQPTVVSIYIYSQPLIASVFSLLLGKDEITWIKILSAILIFFGVYLVSRPDVRKT</sequence>
<feature type="transmembrane region" description="Helical" evidence="6">
    <location>
        <begin position="277"/>
        <end position="295"/>
    </location>
</feature>
<dbReference type="SUPFAM" id="SSF103481">
    <property type="entry name" value="Multidrug resistance efflux transporter EmrE"/>
    <property type="match status" value="2"/>
</dbReference>
<organism evidence="8 9">
    <name type="scientific">Salibacter halophilus</name>
    <dbReference type="NCBI Taxonomy" id="1803916"/>
    <lineage>
        <taxon>Bacteria</taxon>
        <taxon>Pseudomonadati</taxon>
        <taxon>Bacteroidota</taxon>
        <taxon>Flavobacteriia</taxon>
        <taxon>Flavobacteriales</taxon>
        <taxon>Salibacteraceae</taxon>
        <taxon>Salibacter</taxon>
    </lineage>
</organism>
<keyword evidence="3 6" id="KW-0812">Transmembrane</keyword>
<gene>
    <name evidence="8" type="ORF">F3059_09305</name>
</gene>
<feature type="transmembrane region" description="Helical" evidence="6">
    <location>
        <begin position="39"/>
        <end position="58"/>
    </location>
</feature>
<feature type="transmembrane region" description="Helical" evidence="6">
    <location>
        <begin position="222"/>
        <end position="240"/>
    </location>
</feature>
<feature type="domain" description="EamA" evidence="7">
    <location>
        <begin position="159"/>
        <end position="295"/>
    </location>
</feature>
<dbReference type="PANTHER" id="PTHR32322">
    <property type="entry name" value="INNER MEMBRANE TRANSPORTER"/>
    <property type="match status" value="1"/>
</dbReference>
<dbReference type="Proteomes" id="UP000435357">
    <property type="component" value="Unassembled WGS sequence"/>
</dbReference>
<dbReference type="EMBL" id="WACR01000007">
    <property type="protein sequence ID" value="KAB1063754.1"/>
    <property type="molecule type" value="Genomic_DNA"/>
</dbReference>
<name>A0A6N6M720_9FLAO</name>
<comment type="similarity">
    <text evidence="2">Belongs to the EamA transporter family.</text>
</comment>
<keyword evidence="5 6" id="KW-0472">Membrane</keyword>
<dbReference type="OrthoDB" id="9811486at2"/>
<dbReference type="GO" id="GO:0016020">
    <property type="term" value="C:membrane"/>
    <property type="evidence" value="ECO:0007669"/>
    <property type="project" value="UniProtKB-SubCell"/>
</dbReference>
<evidence type="ECO:0000313" key="8">
    <source>
        <dbReference type="EMBL" id="KAB1063754.1"/>
    </source>
</evidence>
<reference evidence="8 9" key="1">
    <citation type="submission" date="2019-09" db="EMBL/GenBank/DDBJ databases">
        <title>Genomes of Cryomorphaceae.</title>
        <authorList>
            <person name="Bowman J.P."/>
        </authorList>
    </citation>
    <scope>NUCLEOTIDE SEQUENCE [LARGE SCALE GENOMIC DNA]</scope>
    <source>
        <strain evidence="8 9">KCTC 52047</strain>
    </source>
</reference>
<dbReference type="PANTHER" id="PTHR32322:SF2">
    <property type="entry name" value="EAMA DOMAIN-CONTAINING PROTEIN"/>
    <property type="match status" value="1"/>
</dbReference>
<evidence type="ECO:0000313" key="9">
    <source>
        <dbReference type="Proteomes" id="UP000435357"/>
    </source>
</evidence>
<keyword evidence="9" id="KW-1185">Reference proteome</keyword>
<evidence type="ECO:0000256" key="3">
    <source>
        <dbReference type="ARBA" id="ARBA00022692"/>
    </source>
</evidence>
<protein>
    <submittedName>
        <fullName evidence="8">DMT family transporter</fullName>
    </submittedName>
</protein>
<feature type="transmembrane region" description="Helical" evidence="6">
    <location>
        <begin position="252"/>
        <end position="271"/>
    </location>
</feature>
<evidence type="ECO:0000256" key="4">
    <source>
        <dbReference type="ARBA" id="ARBA00022989"/>
    </source>
</evidence>
<evidence type="ECO:0000256" key="2">
    <source>
        <dbReference type="ARBA" id="ARBA00007362"/>
    </source>
</evidence>
<accession>A0A6N6M720</accession>
<evidence type="ECO:0000256" key="5">
    <source>
        <dbReference type="ARBA" id="ARBA00023136"/>
    </source>
</evidence>
<dbReference type="InterPro" id="IPR050638">
    <property type="entry name" value="AA-Vitamin_Transporters"/>
</dbReference>
<dbReference type="AlphaFoldDB" id="A0A6N6M720"/>
<comment type="subcellular location">
    <subcellularLocation>
        <location evidence="1">Membrane</location>
        <topology evidence="1">Multi-pass membrane protein</topology>
    </subcellularLocation>
</comment>
<feature type="transmembrane region" description="Helical" evidence="6">
    <location>
        <begin position="128"/>
        <end position="146"/>
    </location>
</feature>
<dbReference type="Pfam" id="PF00892">
    <property type="entry name" value="EamA"/>
    <property type="match status" value="2"/>
</dbReference>
<dbReference type="InterPro" id="IPR000620">
    <property type="entry name" value="EamA_dom"/>
</dbReference>
<keyword evidence="4 6" id="KW-1133">Transmembrane helix</keyword>
<feature type="transmembrane region" description="Helical" evidence="6">
    <location>
        <begin position="100"/>
        <end position="119"/>
    </location>
</feature>
<comment type="caution">
    <text evidence="8">The sequence shown here is derived from an EMBL/GenBank/DDBJ whole genome shotgun (WGS) entry which is preliminary data.</text>
</comment>
<evidence type="ECO:0000256" key="6">
    <source>
        <dbReference type="SAM" id="Phobius"/>
    </source>
</evidence>
<dbReference type="InterPro" id="IPR037185">
    <property type="entry name" value="EmrE-like"/>
</dbReference>
<feature type="domain" description="EamA" evidence="7">
    <location>
        <begin position="9"/>
        <end position="142"/>
    </location>
</feature>
<feature type="transmembrane region" description="Helical" evidence="6">
    <location>
        <begin position="158"/>
        <end position="178"/>
    </location>
</feature>
<evidence type="ECO:0000259" key="7">
    <source>
        <dbReference type="Pfam" id="PF00892"/>
    </source>
</evidence>
<feature type="transmembrane region" description="Helical" evidence="6">
    <location>
        <begin position="70"/>
        <end position="88"/>
    </location>
</feature>
<evidence type="ECO:0000256" key="1">
    <source>
        <dbReference type="ARBA" id="ARBA00004141"/>
    </source>
</evidence>
<dbReference type="RefSeq" id="WP_151168522.1">
    <property type="nucleotide sequence ID" value="NZ_WACR01000007.1"/>
</dbReference>
<feature type="transmembrane region" description="Helical" evidence="6">
    <location>
        <begin position="7"/>
        <end position="27"/>
    </location>
</feature>
<proteinExistence type="inferred from homology"/>